<reference evidence="12 13" key="1">
    <citation type="journal article" date="2018" name="Elife">
        <title>Firefly genomes illuminate parallel origins of bioluminescence in beetles.</title>
        <authorList>
            <person name="Fallon T.R."/>
            <person name="Lower S.E."/>
            <person name="Chang C.H."/>
            <person name="Bessho-Uehara M."/>
            <person name="Martin G.J."/>
            <person name="Bewick A.J."/>
            <person name="Behringer M."/>
            <person name="Debat H.J."/>
            <person name="Wong I."/>
            <person name="Day J.C."/>
            <person name="Suvorov A."/>
            <person name="Silva C.J."/>
            <person name="Stanger-Hall K.F."/>
            <person name="Hall D.W."/>
            <person name="Schmitz R.J."/>
            <person name="Nelson D.R."/>
            <person name="Lewis S.M."/>
            <person name="Shigenobu S."/>
            <person name="Bybee S.M."/>
            <person name="Larracuente A.M."/>
            <person name="Oba Y."/>
            <person name="Weng J.K."/>
        </authorList>
    </citation>
    <scope>NUCLEOTIDE SEQUENCE [LARGE SCALE GENOMIC DNA]</scope>
    <source>
        <strain evidence="12">1611_PpyrPB1</strain>
        <tissue evidence="12">Whole body</tissue>
    </source>
</reference>
<feature type="transmembrane region" description="Helical" evidence="9">
    <location>
        <begin position="904"/>
        <end position="925"/>
    </location>
</feature>
<evidence type="ECO:0000259" key="10">
    <source>
        <dbReference type="PROSITE" id="PS50893"/>
    </source>
</evidence>
<dbReference type="GO" id="GO:0005524">
    <property type="term" value="F:ATP binding"/>
    <property type="evidence" value="ECO:0007669"/>
    <property type="project" value="UniProtKB-KW"/>
</dbReference>
<dbReference type="InterPro" id="IPR050173">
    <property type="entry name" value="ABC_transporter_C-like"/>
</dbReference>
<keyword evidence="8 9" id="KW-0472">Membrane</keyword>
<feature type="transmembrane region" description="Helical" evidence="9">
    <location>
        <begin position="719"/>
        <end position="741"/>
    </location>
</feature>
<feature type="transmembrane region" description="Helical" evidence="9">
    <location>
        <begin position="95"/>
        <end position="122"/>
    </location>
</feature>
<evidence type="ECO:0000256" key="5">
    <source>
        <dbReference type="ARBA" id="ARBA00022741"/>
    </source>
</evidence>
<dbReference type="AlphaFoldDB" id="A0A5N4ALG0"/>
<evidence type="ECO:0000259" key="11">
    <source>
        <dbReference type="PROSITE" id="PS50929"/>
    </source>
</evidence>
<dbReference type="Pfam" id="PF00005">
    <property type="entry name" value="ABC_tran"/>
    <property type="match status" value="2"/>
</dbReference>
<dbReference type="Proteomes" id="UP000327044">
    <property type="component" value="Unassembled WGS sequence"/>
</dbReference>
<dbReference type="InterPro" id="IPR003593">
    <property type="entry name" value="AAA+_ATPase"/>
</dbReference>
<dbReference type="CDD" id="cd03250">
    <property type="entry name" value="ABCC_MRP_domain1"/>
    <property type="match status" value="1"/>
</dbReference>
<dbReference type="GO" id="GO:0016020">
    <property type="term" value="C:membrane"/>
    <property type="evidence" value="ECO:0007669"/>
    <property type="project" value="UniProtKB-SubCell"/>
</dbReference>
<evidence type="ECO:0000256" key="6">
    <source>
        <dbReference type="ARBA" id="ARBA00022840"/>
    </source>
</evidence>
<dbReference type="InterPro" id="IPR011527">
    <property type="entry name" value="ABC1_TM_dom"/>
</dbReference>
<evidence type="ECO:0000256" key="8">
    <source>
        <dbReference type="ARBA" id="ARBA00023136"/>
    </source>
</evidence>
<dbReference type="EMBL" id="VVIM01000006">
    <property type="protein sequence ID" value="KAB0798159.1"/>
    <property type="molecule type" value="Genomic_DNA"/>
</dbReference>
<dbReference type="SMART" id="SM00382">
    <property type="entry name" value="AAA"/>
    <property type="match status" value="2"/>
</dbReference>
<evidence type="ECO:0000256" key="4">
    <source>
        <dbReference type="ARBA" id="ARBA00022737"/>
    </source>
</evidence>
<comment type="caution">
    <text evidence="12">The sequence shown here is derived from an EMBL/GenBank/DDBJ whole genome shotgun (WGS) entry which is preliminary data.</text>
</comment>
<dbReference type="PROSITE" id="PS50893">
    <property type="entry name" value="ABC_TRANSPORTER_2"/>
    <property type="match status" value="2"/>
</dbReference>
<keyword evidence="3 9" id="KW-0812">Transmembrane</keyword>
<dbReference type="PANTHER" id="PTHR24223:SF448">
    <property type="entry name" value="FI20146P1-RELATED"/>
    <property type="match status" value="1"/>
</dbReference>
<feature type="transmembrane region" description="Helical" evidence="9">
    <location>
        <begin position="676"/>
        <end position="699"/>
    </location>
</feature>
<keyword evidence="5" id="KW-0547">Nucleotide-binding</keyword>
<dbReference type="InterPro" id="IPR027417">
    <property type="entry name" value="P-loop_NTPase"/>
</dbReference>
<evidence type="ECO:0000256" key="2">
    <source>
        <dbReference type="ARBA" id="ARBA00022448"/>
    </source>
</evidence>
<feature type="transmembrane region" description="Helical" evidence="9">
    <location>
        <begin position="134"/>
        <end position="155"/>
    </location>
</feature>
<protein>
    <submittedName>
        <fullName evidence="12">Uncharacterized protein</fullName>
    </submittedName>
</protein>
<feature type="domain" description="ABC transporter" evidence="10">
    <location>
        <begin position="406"/>
        <end position="626"/>
    </location>
</feature>
<dbReference type="CDD" id="cd03244">
    <property type="entry name" value="ABCC_MRP_domain2"/>
    <property type="match status" value="1"/>
</dbReference>
<organism evidence="12 13">
    <name type="scientific">Photinus pyralis</name>
    <name type="common">Common eastern firefly</name>
    <name type="synonym">Lampyris pyralis</name>
    <dbReference type="NCBI Taxonomy" id="7054"/>
    <lineage>
        <taxon>Eukaryota</taxon>
        <taxon>Metazoa</taxon>
        <taxon>Ecdysozoa</taxon>
        <taxon>Arthropoda</taxon>
        <taxon>Hexapoda</taxon>
        <taxon>Insecta</taxon>
        <taxon>Pterygota</taxon>
        <taxon>Neoptera</taxon>
        <taxon>Endopterygota</taxon>
        <taxon>Coleoptera</taxon>
        <taxon>Polyphaga</taxon>
        <taxon>Elateriformia</taxon>
        <taxon>Elateroidea</taxon>
        <taxon>Lampyridae</taxon>
        <taxon>Lampyrinae</taxon>
        <taxon>Photinus</taxon>
    </lineage>
</organism>
<dbReference type="Gene3D" id="1.20.1560.10">
    <property type="entry name" value="ABC transporter type 1, transmembrane domain"/>
    <property type="match status" value="2"/>
</dbReference>
<dbReference type="Pfam" id="PF00664">
    <property type="entry name" value="ABC_membrane"/>
    <property type="match status" value="2"/>
</dbReference>
<dbReference type="SUPFAM" id="SSF90123">
    <property type="entry name" value="ABC transporter transmembrane region"/>
    <property type="match status" value="2"/>
</dbReference>
<feature type="transmembrane region" description="Helical" evidence="9">
    <location>
        <begin position="311"/>
        <end position="336"/>
    </location>
</feature>
<dbReference type="InterPro" id="IPR017871">
    <property type="entry name" value="ABC_transporter-like_CS"/>
</dbReference>
<accession>A0A5N4ALG0</accession>
<dbReference type="FunFam" id="1.20.1560.10:FF:000014">
    <property type="entry name" value="Multidrug resistance-associated protein member 4"/>
    <property type="match status" value="1"/>
</dbReference>
<dbReference type="InterPro" id="IPR036640">
    <property type="entry name" value="ABC1_TM_sf"/>
</dbReference>
<evidence type="ECO:0000256" key="1">
    <source>
        <dbReference type="ARBA" id="ARBA00004141"/>
    </source>
</evidence>
<evidence type="ECO:0000313" key="13">
    <source>
        <dbReference type="Proteomes" id="UP000327044"/>
    </source>
</evidence>
<feature type="domain" description="ABC transmembrane type-1" evidence="11">
    <location>
        <begin position="97"/>
        <end position="375"/>
    </location>
</feature>
<evidence type="ECO:0000256" key="9">
    <source>
        <dbReference type="SAM" id="Phobius"/>
    </source>
</evidence>
<dbReference type="CDD" id="cd18580">
    <property type="entry name" value="ABC_6TM_ABCC_D2"/>
    <property type="match status" value="1"/>
</dbReference>
<feature type="domain" description="ABC transmembrane type-1" evidence="11">
    <location>
        <begin position="683"/>
        <end position="958"/>
    </location>
</feature>
<dbReference type="PROSITE" id="PS50929">
    <property type="entry name" value="ABC_TM1F"/>
    <property type="match status" value="2"/>
</dbReference>
<feature type="transmembrane region" description="Helical" evidence="9">
    <location>
        <begin position="235"/>
        <end position="258"/>
    </location>
</feature>
<keyword evidence="7 9" id="KW-1133">Transmembrane helix</keyword>
<feature type="domain" description="ABC transporter" evidence="10">
    <location>
        <begin position="997"/>
        <end position="1230"/>
    </location>
</feature>
<dbReference type="PROSITE" id="PS00211">
    <property type="entry name" value="ABC_TRANSPORTER_1"/>
    <property type="match status" value="2"/>
</dbReference>
<evidence type="ECO:0000256" key="3">
    <source>
        <dbReference type="ARBA" id="ARBA00022692"/>
    </source>
</evidence>
<keyword evidence="13" id="KW-1185">Reference proteome</keyword>
<gene>
    <name evidence="12" type="ORF">PPYR_09152</name>
</gene>
<dbReference type="FunFam" id="3.40.50.300:FF:000163">
    <property type="entry name" value="Multidrug resistance-associated protein member 4"/>
    <property type="match status" value="1"/>
</dbReference>
<sequence length="1257" mass="141701">MEDSATRRIGNTPNPKQNAHILSRLTFFYIFPLFFKGYRRTITEDDVFEIHSELKSSNLGAIGLDLWKIELEVASEANRKPSLIKLLTKIFLKDYLLIGAGIFLAELILRPLQAFFLGEFILCYTDVENERQPYIYASCVIACVFIHTLIMHPVLYASFNLAFRIRVVCGNLIYWKILKLSKNALKQSTPGQILNLISNDVNVFDKLVFASQFLWAAPFQAIIVTSLMYREVGVSSIFGVGLFVLFIPLYFLFGQLVAKFRSKASTMRDQRLRFMNEIIQGIGVIKMYAWEKSFSTTILNIRKMEINFTKFGLLVKSATLIFDVFISTSLFITITSGVFLNQSFNPKSVFIVTTLLAILGVTLNFLLPQGMIFLSEILVSLDRITDFLLSNEIKRKTSATLPKGSISITNGTAAWDKMPILRNLNFKIESGSLNAIIGPIASGKTSLLSLILGEMPMTTGSLNVSGTISYAPQVAWIFSSTIKQNILFGSKMDHSRYDQVIKCCALERDLKLLPHGDQTVVGERGSSLSGGQKARINLARAIYREADIYLLDDPLSAVDTEVGKQIFEQCIQTFLKGKTVMLVTHQLQYLKHINSIMVLETGSLITKGTKSELENSGFDFVHFLQETDMNAEDPPNETMARYEAAHTASKQPTERLTTGLITFRTYKDYFFASKDCVILMVPVLLFILVQLSVSSSYYFLAYWVNVEHNYGILPEQRSAYLYVYCSIILAALILTVCRSLYFVKLTATSSRILHKRMFDNVLHATLGFFNLNSSGVILNRFSKDLATIDELLPNAIMIATRTVLAILGVFCVICVVNPWFIIPTLLVVATLNFLRRFYLATDLNVLRAEGQVRGPLYGHVNASLQGLSTIRAFKNQETLTNEFYHHQDTHSAALEMALVTSRAFAYWLDLLCALYITLLTTYYIFYTDAHNGNVGLIISQALQLMAQLPWGVRQITDVENFMVCVERVLEYDTIEKEQREDTEGKEFPSSWPTFGKIELKGVYLKYSHDDPYALKNLSFVIRPLEKVGIVGRTGAGKSSIIAALFQLVETEGSILIDEFDIKNLKLHDLRTKMSIIPQEPVLFSGTVRYNIDPFNEYDDRTIWKALEEVRLKELVAGLSAGLHFEISPDTANFSVGQRQLICLARAIVRNNKILLLDEATANVDLKTDEIIQETIRTKFSCCTVITIAHRLNTVIDSDKILVLDSGVAVEFDHPYVLLQNKDGAFYNLVQQTEKVMADALFDLARKVQNAALRFESV</sequence>
<keyword evidence="6" id="KW-0067">ATP-binding</keyword>
<dbReference type="GO" id="GO:0016887">
    <property type="term" value="F:ATP hydrolysis activity"/>
    <property type="evidence" value="ECO:0007669"/>
    <property type="project" value="InterPro"/>
</dbReference>
<dbReference type="InterPro" id="IPR044726">
    <property type="entry name" value="ABCC_6TM_D2"/>
</dbReference>
<dbReference type="GO" id="GO:0140359">
    <property type="term" value="F:ABC-type transporter activity"/>
    <property type="evidence" value="ECO:0007669"/>
    <property type="project" value="InterPro"/>
</dbReference>
<feature type="transmembrane region" description="Helical" evidence="9">
    <location>
        <begin position="348"/>
        <end position="367"/>
    </location>
</feature>
<feature type="transmembrane region" description="Helical" evidence="9">
    <location>
        <begin position="802"/>
        <end position="829"/>
    </location>
</feature>
<dbReference type="Gene3D" id="3.40.50.300">
    <property type="entry name" value="P-loop containing nucleotide triphosphate hydrolases"/>
    <property type="match status" value="2"/>
</dbReference>
<evidence type="ECO:0000313" key="12">
    <source>
        <dbReference type="EMBL" id="KAB0798159.1"/>
    </source>
</evidence>
<dbReference type="CDD" id="cd18579">
    <property type="entry name" value="ABC_6TM_ABCC_D1"/>
    <property type="match status" value="1"/>
</dbReference>
<keyword evidence="4" id="KW-0677">Repeat</keyword>
<dbReference type="SUPFAM" id="SSF52540">
    <property type="entry name" value="P-loop containing nucleoside triphosphate hydrolases"/>
    <property type="match status" value="2"/>
</dbReference>
<dbReference type="InParanoid" id="A0A5N4ALG0"/>
<dbReference type="FunFam" id="1.20.1560.10:FF:000026">
    <property type="entry name" value="Multidrug resistance-associated protein lethal(2)03659"/>
    <property type="match status" value="1"/>
</dbReference>
<keyword evidence="2" id="KW-0813">Transport</keyword>
<feature type="transmembrane region" description="Helical" evidence="9">
    <location>
        <begin position="761"/>
        <end position="782"/>
    </location>
</feature>
<proteinExistence type="predicted"/>
<dbReference type="InterPro" id="IPR003439">
    <property type="entry name" value="ABC_transporter-like_ATP-bd"/>
</dbReference>
<evidence type="ECO:0000256" key="7">
    <source>
        <dbReference type="ARBA" id="ARBA00022989"/>
    </source>
</evidence>
<dbReference type="InterPro" id="IPR044746">
    <property type="entry name" value="ABCC_6TM_D1"/>
</dbReference>
<dbReference type="PANTHER" id="PTHR24223">
    <property type="entry name" value="ATP-BINDING CASSETTE SUB-FAMILY C"/>
    <property type="match status" value="1"/>
</dbReference>
<name>A0A5N4ALG0_PHOPY</name>
<comment type="subcellular location">
    <subcellularLocation>
        <location evidence="1">Membrane</location>
        <topology evidence="1">Multi-pass membrane protein</topology>
    </subcellularLocation>
</comment>
<dbReference type="FunFam" id="3.40.50.300:FF:000973">
    <property type="entry name" value="Multidrug resistance-associated protein 4"/>
    <property type="match status" value="1"/>
</dbReference>
<feature type="transmembrane region" description="Helical" evidence="9">
    <location>
        <begin position="207"/>
        <end position="229"/>
    </location>
</feature>